<dbReference type="PANTHER" id="PTHR42994:SF1">
    <property type="entry name" value="PEPTIDASE T"/>
    <property type="match status" value="1"/>
</dbReference>
<dbReference type="Gene3D" id="3.40.630.10">
    <property type="entry name" value="Zn peptidases"/>
    <property type="match status" value="1"/>
</dbReference>
<dbReference type="EMBL" id="GDID01004598">
    <property type="protein sequence ID" value="JAP92008.1"/>
    <property type="molecule type" value="Transcribed_RNA"/>
</dbReference>
<organism evidence="7">
    <name type="scientific">Trepomonas sp. PC1</name>
    <dbReference type="NCBI Taxonomy" id="1076344"/>
    <lineage>
        <taxon>Eukaryota</taxon>
        <taxon>Metamonada</taxon>
        <taxon>Diplomonadida</taxon>
        <taxon>Hexamitidae</taxon>
        <taxon>Hexamitinae</taxon>
        <taxon>Trepomonas</taxon>
    </lineage>
</organism>
<dbReference type="InterPro" id="IPR001261">
    <property type="entry name" value="ArgE/DapE_CS"/>
</dbReference>
<dbReference type="NCBIfam" id="NF003976">
    <property type="entry name" value="PRK05469.1"/>
    <property type="match status" value="1"/>
</dbReference>
<keyword evidence="4" id="KW-0378">Hydrolase</keyword>
<reference evidence="7" key="1">
    <citation type="submission" date="2015-07" db="EMBL/GenBank/DDBJ databases">
        <title>Adaptation to a free-living lifestyle via gene acquisitions in the diplomonad Trepomonas sp. PC1.</title>
        <authorList>
            <person name="Xu F."/>
            <person name="Jerlstrom-Hultqvist J."/>
            <person name="Kolisko M."/>
            <person name="Simpson A.G.B."/>
            <person name="Roger A.J."/>
            <person name="Svard S.G."/>
            <person name="Andersson J.O."/>
        </authorList>
    </citation>
    <scope>NUCLEOTIDE SEQUENCE</scope>
    <source>
        <strain evidence="7">PC1</strain>
    </source>
</reference>
<sequence>MELKQFYIDKLVEYCKISTGSIEANDSIPTTKCQFDLAYLLQKQLVDLGLEDVHVDDKCFVYAYLNKQNTKSRVVLLAHMDTTEAALNVDVKPIVHNFNGGDIILPNTTISKQDLFDIKPGQTVITSDGSTLLGADDKAGIAIIMTLLKLLKESKIADLPSICICFTPDEETGKGVSSVSMEKLTSGIQNSFGITVDGCRRHEIENETFNAFKFKIEVKGFNIHPGEAYHKMCNSLMYAADLCGKINQKFTPPWESQKRDDYVYITDMKGDTNFTVIEGIVRSFGDTLSLTKQLEQFVKQFEGEQQTYSDLFKINFNYQFQYPNMKEKIPEELIEKLGKLGQKFNAKWTPIRGGTDGSRLTLNGLPTPNIWTGSEKIHSIQEYNVVEEALEAVQYLLDILQNETSM</sequence>
<evidence type="ECO:0000256" key="6">
    <source>
        <dbReference type="ARBA" id="ARBA00023049"/>
    </source>
</evidence>
<evidence type="ECO:0000256" key="2">
    <source>
        <dbReference type="ARBA" id="ARBA00022670"/>
    </source>
</evidence>
<keyword evidence="5" id="KW-0862">Zinc</keyword>
<gene>
    <name evidence="7" type="ORF">TPC1_16181</name>
</gene>
<evidence type="ECO:0000256" key="4">
    <source>
        <dbReference type="ARBA" id="ARBA00022801"/>
    </source>
</evidence>
<proteinExistence type="predicted"/>
<accession>A0A146K6I1</accession>
<name>A0A146K6I1_9EUKA</name>
<dbReference type="Pfam" id="PF01546">
    <property type="entry name" value="Peptidase_M20"/>
    <property type="match status" value="1"/>
</dbReference>
<dbReference type="GO" id="GO:0008237">
    <property type="term" value="F:metallopeptidase activity"/>
    <property type="evidence" value="ECO:0007669"/>
    <property type="project" value="UniProtKB-KW"/>
</dbReference>
<dbReference type="PANTHER" id="PTHR42994">
    <property type="entry name" value="PEPTIDASE T"/>
    <property type="match status" value="1"/>
</dbReference>
<evidence type="ECO:0000256" key="5">
    <source>
        <dbReference type="ARBA" id="ARBA00022833"/>
    </source>
</evidence>
<protein>
    <submittedName>
        <fullName evidence="7">Peptidase T</fullName>
    </submittedName>
</protein>
<evidence type="ECO:0000313" key="7">
    <source>
        <dbReference type="EMBL" id="JAP92008.1"/>
    </source>
</evidence>
<dbReference type="InterPro" id="IPR002933">
    <property type="entry name" value="Peptidase_M20"/>
</dbReference>
<dbReference type="PROSITE" id="PS00759">
    <property type="entry name" value="ARGE_DAPE_CPG2_2"/>
    <property type="match status" value="1"/>
</dbReference>
<evidence type="ECO:0000256" key="1">
    <source>
        <dbReference type="ARBA" id="ARBA00001947"/>
    </source>
</evidence>
<keyword evidence="2" id="KW-0645">Protease</keyword>
<dbReference type="GO" id="GO:0006508">
    <property type="term" value="P:proteolysis"/>
    <property type="evidence" value="ECO:0007669"/>
    <property type="project" value="UniProtKB-KW"/>
</dbReference>
<dbReference type="AlphaFoldDB" id="A0A146K6I1"/>
<keyword evidence="3" id="KW-0479">Metal-binding</keyword>
<dbReference type="SUPFAM" id="SSF53187">
    <property type="entry name" value="Zn-dependent exopeptidases"/>
    <property type="match status" value="1"/>
</dbReference>
<keyword evidence="6" id="KW-0482">Metalloprotease</keyword>
<dbReference type="InterPro" id="IPR036264">
    <property type="entry name" value="Bact_exopeptidase_dim_dom"/>
</dbReference>
<dbReference type="SUPFAM" id="SSF55031">
    <property type="entry name" value="Bacterial exopeptidase dimerisation domain"/>
    <property type="match status" value="1"/>
</dbReference>
<comment type="cofactor">
    <cofactor evidence="1">
        <name>Zn(2+)</name>
        <dbReference type="ChEBI" id="CHEBI:29105"/>
    </cofactor>
</comment>
<evidence type="ECO:0000256" key="3">
    <source>
        <dbReference type="ARBA" id="ARBA00022723"/>
    </source>
</evidence>
<dbReference type="Gene3D" id="3.30.70.360">
    <property type="match status" value="1"/>
</dbReference>
<dbReference type="GO" id="GO:0046872">
    <property type="term" value="F:metal ion binding"/>
    <property type="evidence" value="ECO:0007669"/>
    <property type="project" value="UniProtKB-KW"/>
</dbReference>